<feature type="domain" description="UvrD-like helicase C-terminal" evidence="18">
    <location>
        <begin position="344"/>
        <end position="646"/>
    </location>
</feature>
<name>A0A327PYY0_9BACT</name>
<dbReference type="PANTHER" id="PTHR11070">
    <property type="entry name" value="UVRD / RECB / PCRA DNA HELICASE FAMILY MEMBER"/>
    <property type="match status" value="1"/>
</dbReference>
<keyword evidence="5 16" id="KW-0378">Hydrolase</keyword>
<evidence type="ECO:0000256" key="16">
    <source>
        <dbReference type="PROSITE-ProRule" id="PRU00560"/>
    </source>
</evidence>
<evidence type="ECO:0000256" key="14">
    <source>
        <dbReference type="ARBA" id="ARBA00034923"/>
    </source>
</evidence>
<dbReference type="Pfam" id="PF13361">
    <property type="entry name" value="UvrD_C"/>
    <property type="match status" value="1"/>
</dbReference>
<dbReference type="RefSeq" id="WP_111600515.1">
    <property type="nucleotide sequence ID" value="NZ_QLLL01000016.1"/>
</dbReference>
<dbReference type="GO" id="GO:0003677">
    <property type="term" value="F:DNA binding"/>
    <property type="evidence" value="ECO:0007669"/>
    <property type="project" value="UniProtKB-KW"/>
</dbReference>
<comment type="caution">
    <text evidence="19">The sequence shown here is derived from an EMBL/GenBank/DDBJ whole genome shotgun (WGS) entry which is preliminary data.</text>
</comment>
<comment type="catalytic activity">
    <reaction evidence="12">
        <text>Couples ATP hydrolysis with the unwinding of duplex DNA by translocating in the 3'-5' direction.</text>
        <dbReference type="EC" id="5.6.2.4"/>
    </reaction>
</comment>
<evidence type="ECO:0000256" key="2">
    <source>
        <dbReference type="ARBA" id="ARBA00022722"/>
    </source>
</evidence>
<evidence type="ECO:0000256" key="7">
    <source>
        <dbReference type="ARBA" id="ARBA00022839"/>
    </source>
</evidence>
<dbReference type="InterPro" id="IPR014017">
    <property type="entry name" value="DNA_helicase_UvrD-like_C"/>
</dbReference>
<dbReference type="CDD" id="cd17932">
    <property type="entry name" value="DEXQc_UvrD"/>
    <property type="match status" value="1"/>
</dbReference>
<gene>
    <name evidence="19" type="ORF">LX64_05146</name>
</gene>
<proteinExistence type="inferred from homology"/>
<evidence type="ECO:0000256" key="3">
    <source>
        <dbReference type="ARBA" id="ARBA00022741"/>
    </source>
</evidence>
<dbReference type="Gene3D" id="3.90.320.10">
    <property type="match status" value="1"/>
</dbReference>
<keyword evidence="9" id="KW-0238">DNA-binding</keyword>
<dbReference type="Gene3D" id="3.40.50.300">
    <property type="entry name" value="P-loop containing nucleotide triphosphate hydrolases"/>
    <property type="match status" value="3"/>
</dbReference>
<keyword evidence="20" id="KW-1185">Reference proteome</keyword>
<keyword evidence="6 16" id="KW-0347">Helicase</keyword>
<keyword evidence="11" id="KW-0413">Isomerase</keyword>
<evidence type="ECO:0000256" key="11">
    <source>
        <dbReference type="ARBA" id="ARBA00023235"/>
    </source>
</evidence>
<evidence type="ECO:0000256" key="6">
    <source>
        <dbReference type="ARBA" id="ARBA00022806"/>
    </source>
</evidence>
<dbReference type="InterPro" id="IPR027417">
    <property type="entry name" value="P-loop_NTPase"/>
</dbReference>
<sequence>MPVRAPQHYQRFEDVYKGLNAHQQEAVNHTEGPVMVIAGPGTGKTQILACRIGKILYESDFLPQNILCLTYTDAGTVAMRERLLDFIGPGAYKVNIHTFHSFCNEVIQDNLHVFEKNTLDLISDLEKIQLFKELIDQLPKNNPLKRYRGDVYFDIQNLASLFSTMKREGWTPHFLKERIESWVNDLPSTEGFYYKNNSKNNVKGDPIKAKIEEELEKMERTAAAVELFEEYQQMMAKKHRYDFDDMINWVIHAWETNTNLLAEYQERFQYILVDEFQDTSGTQNKLIELLASNVDNPNIFVVGDDDQSIYRFQGANIENMANFANSFSTTLRTIVLTENYRSVKNIIDVSTAVIKHNGPSRLVNRLPGLSKDVQASNEKLKLLNIPPNIRQYNTQAEEMIGITMEIRDLVKQGVPPGNIAVIYRENKYGSELAQYFHQLKVPYYVKRNINLFDVPFARKILQILRYVAAELDTPYSGEGLLFEIMHYDFYNIPPIETARVSIEVAEKGYKEKSAIRKYLQEWIHTKNLTLFSLSPPSEMLALGKLIEQWIGDAHNITLQQLFSEIVNDGGILAYVMKSPRKIYLVRIVQTLFDFIKEETHRHPNMTITTLMETIDLMIDNGIQLTMPQELSNDKGVHLLTAHGAKGLEFEYVYLVGTNNHLWEKTQKRHKGFTLPKNVFGTSSTFNDEDELRRLFYVAITRAEKYLYISYPVARSNGKPLEPSMFIAEITDQFKLPQQKIELPVEQVFDFQIMQFNKELLPEIEKVDQLFVDALLQNFVMNVTALNNYLRCPLEFYYQNLIRVPSGKSENTEFGSAIHYAIEKLFSKMQESGKNIFPSKEEFIRDFKYSMLRNRESFTQSSLDRRMEYGQDILANYYDKYVHSWNTVVSVERNVRNVVVNGVPLKGKIDKLEFEGRFVNVVDYKTGDYENAIKKYKKCERPNESNPHGGDYWRQAVFYKILLDNYKIKNWQVISTEFDFIEPNKQKEYHKEKVIIEPADITTVTQQIMDTWQKIQRREFYVGCGKEDCRWCNFVKDNRLHVKLHEAMETGYE</sequence>
<keyword evidence="10" id="KW-0234">DNA repair</keyword>
<evidence type="ECO:0000256" key="10">
    <source>
        <dbReference type="ARBA" id="ARBA00023204"/>
    </source>
</evidence>
<evidence type="ECO:0000256" key="15">
    <source>
        <dbReference type="ARBA" id="ARBA00048988"/>
    </source>
</evidence>
<organism evidence="19 20">
    <name type="scientific">Chitinophaga skermanii</name>
    <dbReference type="NCBI Taxonomy" id="331697"/>
    <lineage>
        <taxon>Bacteria</taxon>
        <taxon>Pseudomonadati</taxon>
        <taxon>Bacteroidota</taxon>
        <taxon>Chitinophagia</taxon>
        <taxon>Chitinophagales</taxon>
        <taxon>Chitinophagaceae</taxon>
        <taxon>Chitinophaga</taxon>
    </lineage>
</organism>
<evidence type="ECO:0000256" key="13">
    <source>
        <dbReference type="ARBA" id="ARBA00034808"/>
    </source>
</evidence>
<evidence type="ECO:0000313" key="19">
    <source>
        <dbReference type="EMBL" id="RAI97475.1"/>
    </source>
</evidence>
<evidence type="ECO:0000256" key="9">
    <source>
        <dbReference type="ARBA" id="ARBA00023125"/>
    </source>
</evidence>
<dbReference type="EMBL" id="QLLL01000016">
    <property type="protein sequence ID" value="RAI97475.1"/>
    <property type="molecule type" value="Genomic_DNA"/>
</dbReference>
<dbReference type="GO" id="GO:0005524">
    <property type="term" value="F:ATP binding"/>
    <property type="evidence" value="ECO:0007669"/>
    <property type="project" value="UniProtKB-UniRule"/>
</dbReference>
<dbReference type="Gene3D" id="1.10.486.10">
    <property type="entry name" value="PCRA, domain 4"/>
    <property type="match status" value="1"/>
</dbReference>
<keyword evidence="3 16" id="KW-0547">Nucleotide-binding</keyword>
<evidence type="ECO:0000256" key="12">
    <source>
        <dbReference type="ARBA" id="ARBA00034617"/>
    </source>
</evidence>
<feature type="domain" description="UvrD-like helicase ATP-binding" evidence="17">
    <location>
        <begin position="17"/>
        <end position="343"/>
    </location>
</feature>
<dbReference type="Pfam" id="PF00580">
    <property type="entry name" value="UvrD-helicase"/>
    <property type="match status" value="1"/>
</dbReference>
<accession>A0A327PYY0</accession>
<dbReference type="SUPFAM" id="SSF52540">
    <property type="entry name" value="P-loop containing nucleoside triphosphate hydrolases"/>
    <property type="match status" value="1"/>
</dbReference>
<keyword evidence="2" id="KW-0540">Nuclease</keyword>
<evidence type="ECO:0000256" key="5">
    <source>
        <dbReference type="ARBA" id="ARBA00022801"/>
    </source>
</evidence>
<dbReference type="InterPro" id="IPR011604">
    <property type="entry name" value="PDDEXK-like_dom_sf"/>
</dbReference>
<keyword evidence="4" id="KW-0227">DNA damage</keyword>
<dbReference type="PANTHER" id="PTHR11070:SF2">
    <property type="entry name" value="ATP-DEPENDENT DNA HELICASE SRS2"/>
    <property type="match status" value="1"/>
</dbReference>
<keyword evidence="7" id="KW-0269">Exonuclease</keyword>
<protein>
    <recommendedName>
        <fullName evidence="13">DNA 3'-5' helicase</fullName>
        <ecNumber evidence="13">5.6.2.4</ecNumber>
    </recommendedName>
    <alternativeName>
        <fullName evidence="14">DNA 3'-5' helicase II</fullName>
    </alternativeName>
</protein>
<dbReference type="Pfam" id="PF12705">
    <property type="entry name" value="PDDEXK_1"/>
    <property type="match status" value="1"/>
</dbReference>
<evidence type="ECO:0000256" key="4">
    <source>
        <dbReference type="ARBA" id="ARBA00022763"/>
    </source>
</evidence>
<keyword evidence="8 16" id="KW-0067">ATP-binding</keyword>
<comment type="similarity">
    <text evidence="1">Belongs to the helicase family. UvrD subfamily.</text>
</comment>
<dbReference type="PROSITE" id="PS51198">
    <property type="entry name" value="UVRD_HELICASE_ATP_BIND"/>
    <property type="match status" value="1"/>
</dbReference>
<dbReference type="Gene3D" id="1.10.10.160">
    <property type="match status" value="1"/>
</dbReference>
<dbReference type="EC" id="5.6.2.4" evidence="13"/>
<dbReference type="InterPro" id="IPR014016">
    <property type="entry name" value="UvrD-like_ATP-bd"/>
</dbReference>
<dbReference type="Proteomes" id="UP000249547">
    <property type="component" value="Unassembled WGS sequence"/>
</dbReference>
<feature type="binding site" evidence="16">
    <location>
        <begin position="38"/>
        <end position="45"/>
    </location>
    <ligand>
        <name>ATP</name>
        <dbReference type="ChEBI" id="CHEBI:30616"/>
    </ligand>
</feature>
<dbReference type="OrthoDB" id="9810135at2"/>
<comment type="catalytic activity">
    <reaction evidence="15">
        <text>ATP + H2O = ADP + phosphate + H(+)</text>
        <dbReference type="Rhea" id="RHEA:13065"/>
        <dbReference type="ChEBI" id="CHEBI:15377"/>
        <dbReference type="ChEBI" id="CHEBI:15378"/>
        <dbReference type="ChEBI" id="CHEBI:30616"/>
        <dbReference type="ChEBI" id="CHEBI:43474"/>
        <dbReference type="ChEBI" id="CHEBI:456216"/>
        <dbReference type="EC" id="5.6.2.4"/>
    </reaction>
</comment>
<dbReference type="PROSITE" id="PS51217">
    <property type="entry name" value="UVRD_HELICASE_CTER"/>
    <property type="match status" value="1"/>
</dbReference>
<evidence type="ECO:0000256" key="1">
    <source>
        <dbReference type="ARBA" id="ARBA00009922"/>
    </source>
</evidence>
<dbReference type="InterPro" id="IPR013986">
    <property type="entry name" value="DExx_box_DNA_helicase_dom_sf"/>
</dbReference>
<evidence type="ECO:0000313" key="20">
    <source>
        <dbReference type="Proteomes" id="UP000249547"/>
    </source>
</evidence>
<dbReference type="InterPro" id="IPR000212">
    <property type="entry name" value="DNA_helicase_UvrD/REP"/>
</dbReference>
<reference evidence="19 20" key="1">
    <citation type="submission" date="2018-06" db="EMBL/GenBank/DDBJ databases">
        <title>Genomic Encyclopedia of Archaeal and Bacterial Type Strains, Phase II (KMG-II): from individual species to whole genera.</title>
        <authorList>
            <person name="Goeker M."/>
        </authorList>
    </citation>
    <scope>NUCLEOTIDE SEQUENCE [LARGE SCALE GENOMIC DNA]</scope>
    <source>
        <strain evidence="19 20">DSM 23857</strain>
    </source>
</reference>
<evidence type="ECO:0000256" key="8">
    <source>
        <dbReference type="ARBA" id="ARBA00022840"/>
    </source>
</evidence>
<evidence type="ECO:0000259" key="17">
    <source>
        <dbReference type="PROSITE" id="PS51198"/>
    </source>
</evidence>
<dbReference type="GO" id="GO:0000725">
    <property type="term" value="P:recombinational repair"/>
    <property type="evidence" value="ECO:0007669"/>
    <property type="project" value="TreeGrafter"/>
</dbReference>
<dbReference type="GO" id="GO:0043138">
    <property type="term" value="F:3'-5' DNA helicase activity"/>
    <property type="evidence" value="ECO:0007669"/>
    <property type="project" value="UniProtKB-EC"/>
</dbReference>
<dbReference type="InterPro" id="IPR038726">
    <property type="entry name" value="PDDEXK_AddAB-type"/>
</dbReference>
<evidence type="ECO:0000259" key="18">
    <source>
        <dbReference type="PROSITE" id="PS51217"/>
    </source>
</evidence>
<dbReference type="GO" id="GO:0004527">
    <property type="term" value="F:exonuclease activity"/>
    <property type="evidence" value="ECO:0007669"/>
    <property type="project" value="UniProtKB-KW"/>
</dbReference>
<dbReference type="AlphaFoldDB" id="A0A327PYY0"/>